<keyword evidence="4" id="KW-0378">Hydrolase</keyword>
<dbReference type="Proteomes" id="UP000247763">
    <property type="component" value="Chromosome"/>
</dbReference>
<dbReference type="RefSeq" id="WP_110449320.1">
    <property type="nucleotide sequence ID" value="NZ_CP029479.1"/>
</dbReference>
<dbReference type="GO" id="GO:0006465">
    <property type="term" value="P:signal peptide processing"/>
    <property type="evidence" value="ECO:0007669"/>
    <property type="project" value="InterPro"/>
</dbReference>
<dbReference type="InterPro" id="IPR047217">
    <property type="entry name" value="S49_SppA_67K_type_N"/>
</dbReference>
<dbReference type="PIRSF" id="PIRSF001217">
    <property type="entry name" value="Protease_4_SppA"/>
    <property type="match status" value="1"/>
</dbReference>
<protein>
    <submittedName>
        <fullName evidence="9">Signal peptide peptidase SppA</fullName>
    </submittedName>
</protein>
<dbReference type="CDD" id="cd07018">
    <property type="entry name" value="S49_SppA_67K_type"/>
    <property type="match status" value="1"/>
</dbReference>
<evidence type="ECO:0000256" key="7">
    <source>
        <dbReference type="PIRSR" id="PIRSR001217-1"/>
    </source>
</evidence>
<gene>
    <name evidence="9" type="primary">sppA</name>
    <name evidence="9" type="ORF">HYN04_02620</name>
</gene>
<comment type="similarity">
    <text evidence="2">Belongs to the peptidase S49 family.</text>
</comment>
<dbReference type="InterPro" id="IPR004635">
    <property type="entry name" value="Pept_S49_SppA"/>
</dbReference>
<reference evidence="10" key="1">
    <citation type="submission" date="2018-05" db="EMBL/GenBank/DDBJ databases">
        <title>Genome sequencing of Phenylobacterium sp. HYN0004.</title>
        <authorList>
            <person name="Yi H."/>
            <person name="Baek C."/>
        </authorList>
    </citation>
    <scope>NUCLEOTIDE SEQUENCE [LARGE SCALE GENOMIC DNA]</scope>
    <source>
        <strain evidence="10">HYN0004</strain>
    </source>
</reference>
<dbReference type="PANTHER" id="PTHR33209">
    <property type="entry name" value="PROTEASE 4"/>
    <property type="match status" value="1"/>
</dbReference>
<evidence type="ECO:0000313" key="9">
    <source>
        <dbReference type="EMBL" id="AWM76751.1"/>
    </source>
</evidence>
<dbReference type="AlphaFoldDB" id="A0A2Z3HTQ1"/>
<dbReference type="SUPFAM" id="SSF52096">
    <property type="entry name" value="ClpP/crotonase"/>
    <property type="match status" value="2"/>
</dbReference>
<comment type="subcellular location">
    <subcellularLocation>
        <location evidence="1">Membrane</location>
    </subcellularLocation>
</comment>
<evidence type="ECO:0000256" key="3">
    <source>
        <dbReference type="ARBA" id="ARBA00022670"/>
    </source>
</evidence>
<dbReference type="InterPro" id="IPR047272">
    <property type="entry name" value="S49_SppA_C"/>
</dbReference>
<dbReference type="InterPro" id="IPR004634">
    <property type="entry name" value="Pept_S49_pIV"/>
</dbReference>
<dbReference type="InterPro" id="IPR029045">
    <property type="entry name" value="ClpP/crotonase-like_dom_sf"/>
</dbReference>
<dbReference type="GO" id="GO:0008236">
    <property type="term" value="F:serine-type peptidase activity"/>
    <property type="evidence" value="ECO:0007669"/>
    <property type="project" value="UniProtKB-KW"/>
</dbReference>
<evidence type="ECO:0000256" key="6">
    <source>
        <dbReference type="ARBA" id="ARBA00023136"/>
    </source>
</evidence>
<dbReference type="EMBL" id="CP029479">
    <property type="protein sequence ID" value="AWM76751.1"/>
    <property type="molecule type" value="Genomic_DNA"/>
</dbReference>
<feature type="domain" description="Peptidase S49" evidence="8">
    <location>
        <begin position="368"/>
        <end position="520"/>
    </location>
</feature>
<name>A0A2Z3HTQ1_9CAUL</name>
<feature type="active site" description="Nucleophile" evidence="7">
    <location>
        <position position="385"/>
    </location>
</feature>
<dbReference type="PANTHER" id="PTHR33209:SF1">
    <property type="entry name" value="PEPTIDASE S49 DOMAIN-CONTAINING PROTEIN"/>
    <property type="match status" value="1"/>
</dbReference>
<dbReference type="Pfam" id="PF01343">
    <property type="entry name" value="Peptidase_S49"/>
    <property type="match status" value="2"/>
</dbReference>
<sequence length="591" mass="63003">MKHFLLTMCGVFAGLLLFLVGIPFLLIVLAAGASRPDATPARTVVELDLRESLTDQDSASPFASFGQPTLSVMRIITTLRRAETDDHVRGLLVRLPETGLEPAMADEIADSLRRFRRTGKPVIVFSQGVYPAGATPSTYMLAAAGGQVWMQPGASLQATGLVSEDIFLKRFFDKYGVKADYEQRKEFKNAVNGYLHSDYTEAHREATQSMLESIYGSALNRAAADRRQTPAALKAALESGPLSAEEALKLNLIDRVDYLDAARKQLADRAGKDAQFRDLRAYARSARAMTPPGRAAIAVVTAEGGIVTGGGGANNPFAAQDAIYSDVLEQTLKDATEDKDVKAIVLRVSSPGGSDTASEQIRRAVESAKAAGKPVVISMGPYAASGGYWISSNASAIVAQPTTLTGSIGVFGGKIAMGEALARVGVDLRQVGVGSDYASAFALGSGLTDAQRAAFGRWMDQIYARFIGRVAEGRRLPVERVEAIARGRVWTGAQARELGLVDQIGGFYDAVDRARSLAGVNEELELKWMATEVTPLKAFEALFGLSGASVRMLAAAAWVLGDPRAEALLNEMAWSRMPAGAAAVRTPQPIN</sequence>
<dbReference type="GO" id="GO:0016020">
    <property type="term" value="C:membrane"/>
    <property type="evidence" value="ECO:0007669"/>
    <property type="project" value="UniProtKB-SubCell"/>
</dbReference>
<evidence type="ECO:0000313" key="10">
    <source>
        <dbReference type="Proteomes" id="UP000247763"/>
    </source>
</evidence>
<feature type="domain" description="Peptidase S49" evidence="8">
    <location>
        <begin position="115"/>
        <end position="270"/>
    </location>
</feature>
<dbReference type="InterPro" id="IPR002142">
    <property type="entry name" value="Peptidase_S49"/>
</dbReference>
<feature type="active site" description="Proton donor/acceptor" evidence="7">
    <location>
        <position position="188"/>
    </location>
</feature>
<accession>A0A2Z3HTQ1</accession>
<proteinExistence type="inferred from homology"/>
<evidence type="ECO:0000259" key="8">
    <source>
        <dbReference type="Pfam" id="PF01343"/>
    </source>
</evidence>
<dbReference type="OrthoDB" id="9764363at2"/>
<dbReference type="Gene3D" id="6.20.330.10">
    <property type="match status" value="2"/>
</dbReference>
<keyword evidence="6" id="KW-0472">Membrane</keyword>
<keyword evidence="5" id="KW-0720">Serine protease</keyword>
<keyword evidence="3" id="KW-0645">Protease</keyword>
<evidence type="ECO:0000256" key="1">
    <source>
        <dbReference type="ARBA" id="ARBA00004370"/>
    </source>
</evidence>
<evidence type="ECO:0000256" key="2">
    <source>
        <dbReference type="ARBA" id="ARBA00008683"/>
    </source>
</evidence>
<dbReference type="Gene3D" id="3.90.226.10">
    <property type="entry name" value="2-enoyl-CoA Hydratase, Chain A, domain 1"/>
    <property type="match status" value="2"/>
</dbReference>
<dbReference type="NCBIfam" id="TIGR00706">
    <property type="entry name" value="SppA_dom"/>
    <property type="match status" value="1"/>
</dbReference>
<evidence type="ECO:0000256" key="4">
    <source>
        <dbReference type="ARBA" id="ARBA00022801"/>
    </source>
</evidence>
<dbReference type="CDD" id="cd07023">
    <property type="entry name" value="S49_Sppa_N_C"/>
    <property type="match status" value="1"/>
</dbReference>
<dbReference type="KEGG" id="phb:HYN04_02620"/>
<dbReference type="NCBIfam" id="TIGR00705">
    <property type="entry name" value="SppA_67K"/>
    <property type="match status" value="1"/>
</dbReference>
<evidence type="ECO:0000256" key="5">
    <source>
        <dbReference type="ARBA" id="ARBA00022825"/>
    </source>
</evidence>
<keyword evidence="10" id="KW-1185">Reference proteome</keyword>
<organism evidence="9 10">
    <name type="scientific">Phenylobacterium parvum</name>
    <dbReference type="NCBI Taxonomy" id="2201350"/>
    <lineage>
        <taxon>Bacteria</taxon>
        <taxon>Pseudomonadati</taxon>
        <taxon>Pseudomonadota</taxon>
        <taxon>Alphaproteobacteria</taxon>
        <taxon>Caulobacterales</taxon>
        <taxon>Caulobacteraceae</taxon>
        <taxon>Phenylobacterium</taxon>
    </lineage>
</organism>